<evidence type="ECO:0000259" key="3">
    <source>
        <dbReference type="Pfam" id="PF06863"/>
    </source>
</evidence>
<keyword evidence="5" id="KW-1185">Reference proteome</keyword>
<accession>A0A849VXG7</accession>
<gene>
    <name evidence="4" type="ORF">HQ945_17085</name>
</gene>
<evidence type="ECO:0000313" key="5">
    <source>
        <dbReference type="Proteomes" id="UP000550508"/>
    </source>
</evidence>
<dbReference type="Gene3D" id="2.60.40.1610">
    <property type="entry name" value="Domain of unknown function DUF1254"/>
    <property type="match status" value="1"/>
</dbReference>
<dbReference type="InterPro" id="IPR037050">
    <property type="entry name" value="DUF1254_sf"/>
</dbReference>
<feature type="domain" description="DUF1254" evidence="3">
    <location>
        <begin position="73"/>
        <end position="203"/>
    </location>
</feature>
<dbReference type="SUPFAM" id="SSF160935">
    <property type="entry name" value="VPA0735-like"/>
    <property type="match status" value="1"/>
</dbReference>
<dbReference type="PANTHER" id="PTHR36509:SF2">
    <property type="entry name" value="BLL3101 PROTEIN"/>
    <property type="match status" value="1"/>
</dbReference>
<sequence>MYINRRAFVLAGGVAAISLTINHPTFAQTLSAEEARQIAEDAYIYGYSLITTEVTRVQMSNVPKVVEFTGPMGQFINVPRYPPANYRGVSAPNADTLYSVTWLDLSEPQVFSHPDMGDRFYLFEVVDLWMSDSEQSPSKRTADGKAANYLFTGPGWKGDVPAGIKHFPMATRYMVILGRTYADGTKADYKAVNALQAQYKITPLSAWGTKNYKPKAPKVNPKPGFSMKDAPQKVILDMGKEGYFNLMAKLMGGDAPPAAEDAPIIASMAKIGIEPGKPFEMSKLDPAVQAALKDIPQAALKTIQANKEKMGEIVDGWVVSKGLGTYGPNDYIKRATVAAFGWPANQQLDAVYPYTEVDSKGEKLTGANNYTLTFPKDQTPPVNGFWSITMYEIDKGWWFVPNPLNKFTVSPRNNPKPNADGSLTLYFQNKSPGADKEANWLPAPKGAFIPMLRMYWPKDASPSILNGSWKVPPVVKES</sequence>
<organism evidence="4 5">
    <name type="scientific">Phyllobacterium pellucidum</name>
    <dbReference type="NCBI Taxonomy" id="2740464"/>
    <lineage>
        <taxon>Bacteria</taxon>
        <taxon>Pseudomonadati</taxon>
        <taxon>Pseudomonadota</taxon>
        <taxon>Alphaproteobacteria</taxon>
        <taxon>Hyphomicrobiales</taxon>
        <taxon>Phyllobacteriaceae</taxon>
        <taxon>Phyllobacterium</taxon>
    </lineage>
</organism>
<evidence type="ECO:0000259" key="2">
    <source>
        <dbReference type="Pfam" id="PF06742"/>
    </source>
</evidence>
<evidence type="ECO:0000256" key="1">
    <source>
        <dbReference type="SAM" id="SignalP"/>
    </source>
</evidence>
<dbReference type="EMBL" id="JABUMX010000004">
    <property type="protein sequence ID" value="NTS32977.1"/>
    <property type="molecule type" value="Genomic_DNA"/>
</dbReference>
<evidence type="ECO:0000313" key="4">
    <source>
        <dbReference type="EMBL" id="NTS32977.1"/>
    </source>
</evidence>
<dbReference type="RefSeq" id="WP_174208324.1">
    <property type="nucleotide sequence ID" value="NZ_JABUMX010000004.1"/>
</dbReference>
<dbReference type="Pfam" id="PF06863">
    <property type="entry name" value="DUF1254"/>
    <property type="match status" value="1"/>
</dbReference>
<proteinExistence type="predicted"/>
<feature type="domain" description="DUF1214" evidence="2">
    <location>
        <begin position="349"/>
        <end position="458"/>
    </location>
</feature>
<reference evidence="4 5" key="1">
    <citation type="submission" date="2020-05" db="EMBL/GenBank/DDBJ databases">
        <authorList>
            <person name="Kim M.K."/>
        </authorList>
    </citation>
    <scope>NUCLEOTIDE SEQUENCE [LARGE SCALE GENOMIC DNA]</scope>
    <source>
        <strain evidence="4 5">BT25</strain>
    </source>
</reference>
<dbReference type="InterPro" id="IPR037049">
    <property type="entry name" value="DUF1214_C_sf"/>
</dbReference>
<protein>
    <submittedName>
        <fullName evidence="4">DUF1254 domain-containing protein</fullName>
    </submittedName>
</protein>
<dbReference type="AlphaFoldDB" id="A0A849VXG7"/>
<dbReference type="Pfam" id="PF06742">
    <property type="entry name" value="DUF1214"/>
    <property type="match status" value="1"/>
</dbReference>
<keyword evidence="1" id="KW-0732">Signal</keyword>
<dbReference type="PANTHER" id="PTHR36509">
    <property type="entry name" value="BLL3101 PROTEIN"/>
    <property type="match status" value="1"/>
</dbReference>
<comment type="caution">
    <text evidence="4">The sequence shown here is derived from an EMBL/GenBank/DDBJ whole genome shotgun (WGS) entry which is preliminary data.</text>
</comment>
<dbReference type="InterPro" id="IPR010621">
    <property type="entry name" value="DUF1214"/>
</dbReference>
<feature type="signal peptide" evidence="1">
    <location>
        <begin position="1"/>
        <end position="27"/>
    </location>
</feature>
<dbReference type="Proteomes" id="UP000550508">
    <property type="component" value="Unassembled WGS sequence"/>
</dbReference>
<feature type="chain" id="PRO_5032398325" evidence="1">
    <location>
        <begin position="28"/>
        <end position="478"/>
    </location>
</feature>
<name>A0A849VXG7_9HYPH</name>
<dbReference type="Gene3D" id="2.60.120.600">
    <property type="entry name" value="Domain of unknown function DUF1214, C-terminal domain"/>
    <property type="match status" value="1"/>
</dbReference>
<dbReference type="InterPro" id="IPR010679">
    <property type="entry name" value="DUF1254"/>
</dbReference>